<dbReference type="InParanoid" id="F2TYS2"/>
<feature type="region of interest" description="Disordered" evidence="1">
    <location>
        <begin position="131"/>
        <end position="162"/>
    </location>
</feature>
<proteinExistence type="predicted"/>
<feature type="region of interest" description="Disordered" evidence="1">
    <location>
        <begin position="1"/>
        <end position="84"/>
    </location>
</feature>
<dbReference type="FunCoup" id="F2TYS2">
    <property type="interactions" value="11"/>
</dbReference>
<accession>F2TYS2</accession>
<feature type="compositionally biased region" description="Polar residues" evidence="1">
    <location>
        <begin position="1"/>
        <end position="11"/>
    </location>
</feature>
<dbReference type="OrthoDB" id="269872at2759"/>
<evidence type="ECO:0000313" key="2">
    <source>
        <dbReference type="EMBL" id="EGD78746.1"/>
    </source>
</evidence>
<gene>
    <name evidence="2" type="ORF">PTSG_01725</name>
</gene>
<sequence>MKLSSALQPSSHEPKRDKKTRPYTSAGRPTASASRGVAARRSPSKFKTTTATTATAGPSSRRPRTAGALARSVGSVGGDEFTRGDPLLQAVDAGELGDEAAVRVLKAKLKVTMEQMDAATEELKAVKNELQSLKSQHKDTSKEATKEKKSAQAAQRSANQMKRLLDDMTGKYEREKERAKDLQAEVDAMKRKAKQESAGNQGLEVRLNRALEERDNLKLQLQKLKERPAQASDADLKALEDEIKQLRKQRNEVLEAFEKALRLVDVLKRQKVHLEAARALAFTEEEFIQALDWRQLE</sequence>
<protein>
    <recommendedName>
        <fullName evidence="4">Testis-expressed sequence 9 protein</fullName>
    </recommendedName>
</protein>
<dbReference type="OMA" id="VEKMNCQ"/>
<dbReference type="PANTHER" id="PTHR23313:SF0">
    <property type="entry name" value="TESTIS-EXPRESSED PROTEIN 9"/>
    <property type="match status" value="1"/>
</dbReference>
<dbReference type="RefSeq" id="XP_004997703.1">
    <property type="nucleotide sequence ID" value="XM_004997646.1"/>
</dbReference>
<dbReference type="Proteomes" id="UP000007799">
    <property type="component" value="Unassembled WGS sequence"/>
</dbReference>
<organism evidence="3">
    <name type="scientific">Salpingoeca rosetta (strain ATCC 50818 / BSB-021)</name>
    <dbReference type="NCBI Taxonomy" id="946362"/>
    <lineage>
        <taxon>Eukaryota</taxon>
        <taxon>Choanoflagellata</taxon>
        <taxon>Craspedida</taxon>
        <taxon>Salpingoecidae</taxon>
        <taxon>Salpingoeca</taxon>
    </lineage>
</organism>
<evidence type="ECO:0000313" key="3">
    <source>
        <dbReference type="Proteomes" id="UP000007799"/>
    </source>
</evidence>
<dbReference type="GeneID" id="16078299"/>
<dbReference type="EMBL" id="GL832957">
    <property type="protein sequence ID" value="EGD78746.1"/>
    <property type="molecule type" value="Genomic_DNA"/>
</dbReference>
<dbReference type="eggNOG" id="ENOG502QPKV">
    <property type="taxonomic scope" value="Eukaryota"/>
</dbReference>
<reference evidence="2" key="1">
    <citation type="submission" date="2009-08" db="EMBL/GenBank/DDBJ databases">
        <title>Annotation of Salpingoeca rosetta.</title>
        <authorList>
            <consortium name="The Broad Institute Genome Sequencing Platform"/>
            <person name="Russ C."/>
            <person name="Cuomo C."/>
            <person name="Burger G."/>
            <person name="Gray M.W."/>
            <person name="Holland P.W.H."/>
            <person name="King N."/>
            <person name="Lang F.B.F."/>
            <person name="Roger A.J."/>
            <person name="Ruiz-Trillo I."/>
            <person name="Young S.K."/>
            <person name="Zeng Q."/>
            <person name="Gargeya S."/>
            <person name="Alvarado L."/>
            <person name="Berlin A."/>
            <person name="Chapman S.B."/>
            <person name="Chen Z."/>
            <person name="Freedman E."/>
            <person name="Gellesch M."/>
            <person name="Goldberg J."/>
            <person name="Griggs A."/>
            <person name="Gujja S."/>
            <person name="Heilman E."/>
            <person name="Heiman D."/>
            <person name="Howarth C."/>
            <person name="Mehta T."/>
            <person name="Neiman D."/>
            <person name="Pearson M."/>
            <person name="Roberts A."/>
            <person name="Saif S."/>
            <person name="Shea T."/>
            <person name="Shenoy N."/>
            <person name="Sisk P."/>
            <person name="Stolte C."/>
            <person name="Sykes S."/>
            <person name="White J."/>
            <person name="Yandava C."/>
            <person name="Haas B."/>
            <person name="Nusbaum C."/>
            <person name="Birren B."/>
        </authorList>
    </citation>
    <scope>NUCLEOTIDE SEQUENCE [LARGE SCALE GENOMIC DNA]</scope>
    <source>
        <strain evidence="2">ATCC 50818</strain>
    </source>
</reference>
<evidence type="ECO:0008006" key="4">
    <source>
        <dbReference type="Google" id="ProtNLM"/>
    </source>
</evidence>
<keyword evidence="3" id="KW-1185">Reference proteome</keyword>
<feature type="compositionally biased region" description="Low complexity" evidence="1">
    <location>
        <begin position="31"/>
        <end position="41"/>
    </location>
</feature>
<dbReference type="AlphaFoldDB" id="F2TYS2"/>
<dbReference type="STRING" id="946362.F2TYS2"/>
<name>F2TYS2_SALR5</name>
<dbReference type="PANTHER" id="PTHR23313">
    <property type="entry name" value="TSEC1-RELATED"/>
    <property type="match status" value="1"/>
</dbReference>
<dbReference type="KEGG" id="sre:PTSG_01725"/>
<evidence type="ECO:0000256" key="1">
    <source>
        <dbReference type="SAM" id="MobiDB-lite"/>
    </source>
</evidence>
<feature type="compositionally biased region" description="Basic and acidic residues" evidence="1">
    <location>
        <begin position="136"/>
        <end position="150"/>
    </location>
</feature>